<organism evidence="2 3">
    <name type="scientific">Penicillium subrubescens</name>
    <dbReference type="NCBI Taxonomy" id="1316194"/>
    <lineage>
        <taxon>Eukaryota</taxon>
        <taxon>Fungi</taxon>
        <taxon>Dikarya</taxon>
        <taxon>Ascomycota</taxon>
        <taxon>Pezizomycotina</taxon>
        <taxon>Eurotiomycetes</taxon>
        <taxon>Eurotiomycetidae</taxon>
        <taxon>Eurotiales</taxon>
        <taxon>Aspergillaceae</taxon>
        <taxon>Penicillium</taxon>
    </lineage>
</organism>
<dbReference type="OrthoDB" id="3140657at2759"/>
<name>A0A1Q5TCN3_9EURO</name>
<proteinExistence type="predicted"/>
<dbReference type="PROSITE" id="PS50181">
    <property type="entry name" value="FBOX"/>
    <property type="match status" value="1"/>
</dbReference>
<dbReference type="AlphaFoldDB" id="A0A1Q5TCN3"/>
<keyword evidence="3" id="KW-1185">Reference proteome</keyword>
<protein>
    <recommendedName>
        <fullName evidence="1">F-box domain-containing protein</fullName>
    </recommendedName>
</protein>
<reference evidence="2 3" key="1">
    <citation type="submission" date="2016-10" db="EMBL/GenBank/DDBJ databases">
        <title>Genome sequence of the ascomycete fungus Penicillium subrubescens.</title>
        <authorList>
            <person name="De Vries R.P."/>
            <person name="Peng M."/>
            <person name="Dilokpimol A."/>
            <person name="Hilden K."/>
            <person name="Makela M.R."/>
            <person name="Grigoriev I."/>
            <person name="Riley R."/>
            <person name="Granchi Z."/>
        </authorList>
    </citation>
    <scope>NUCLEOTIDE SEQUENCE [LARGE SCALE GENOMIC DNA]</scope>
    <source>
        <strain evidence="2 3">CBS 132785</strain>
    </source>
</reference>
<dbReference type="Proteomes" id="UP000186955">
    <property type="component" value="Unassembled WGS sequence"/>
</dbReference>
<dbReference type="PANTHER" id="PTHR42057">
    <property type="entry name" value="F-BOX DOMAIN PROTEIN (AFU_ORTHOLOGUE AFUA_4G00200)"/>
    <property type="match status" value="1"/>
</dbReference>
<sequence length="453" mass="53006">MPRLLDLPGELLAHTSSYVDRSSLKSLRQSCRFISQLATDQLFRTVLLQPRETSQRGLQKILNNPNLRQIPRKIYIDTVDESLNYDGEEEQKWPQGWDNLVPQVRELPQLNAAVLCFDKGFTSDSRDRDYYHYMDFPQTPRFRFHAMHKFFSLLESLRHPIQDLGIRNLQADNPKDPKTLAKIGKVLSGLRSLRLSITSETNDAAPEHDLEYPEIRKFFKELPSTWLSPAAPSLQHLSLCSREYSGFYPHLDLSNLFFPCLKSLSLGNFCFFHDGQLDWILKHSDTLEEIYFDDYAVLYDFCIKEWNVDACALPRDTLVRREGNDSLYGSFEKRWHHIFDLFTEKLPKLRHFRIGRSNWYPDIPFEQEMDIEVGLYYNRYICCYDGYGPSPYMEGEDPKELATLENGWRPSPECDDEDRAALRKLLAKLGQSVQESYSNKHFGDCIVDLVERR</sequence>
<accession>A0A1Q5TCN3</accession>
<evidence type="ECO:0000313" key="2">
    <source>
        <dbReference type="EMBL" id="OKO97979.1"/>
    </source>
</evidence>
<dbReference type="InterPro" id="IPR001810">
    <property type="entry name" value="F-box_dom"/>
</dbReference>
<dbReference type="EMBL" id="MNBE01000682">
    <property type="protein sequence ID" value="OKO97979.1"/>
    <property type="molecule type" value="Genomic_DNA"/>
</dbReference>
<evidence type="ECO:0000313" key="3">
    <source>
        <dbReference type="Proteomes" id="UP000186955"/>
    </source>
</evidence>
<evidence type="ECO:0000259" key="1">
    <source>
        <dbReference type="PROSITE" id="PS50181"/>
    </source>
</evidence>
<feature type="domain" description="F-box" evidence="1">
    <location>
        <begin position="1"/>
        <end position="46"/>
    </location>
</feature>
<gene>
    <name evidence="2" type="ORF">PENSUB_9559</name>
</gene>
<dbReference type="PANTHER" id="PTHR42057:SF2">
    <property type="entry name" value="F-BOX DOMAIN PROTEIN (AFU_ORTHOLOGUE AFUA_4G00200)-RELATED"/>
    <property type="match status" value="1"/>
</dbReference>
<comment type="caution">
    <text evidence="2">The sequence shown here is derived from an EMBL/GenBank/DDBJ whole genome shotgun (WGS) entry which is preliminary data.</text>
</comment>
<dbReference type="SUPFAM" id="SSF52047">
    <property type="entry name" value="RNI-like"/>
    <property type="match status" value="1"/>
</dbReference>